<gene>
    <name evidence="2" type="ORF">BN2614_LOCUS2</name>
</gene>
<feature type="compositionally biased region" description="Acidic residues" evidence="1">
    <location>
        <begin position="30"/>
        <end position="48"/>
    </location>
</feature>
<evidence type="ECO:0000256" key="1">
    <source>
        <dbReference type="SAM" id="MobiDB-lite"/>
    </source>
</evidence>
<dbReference type="GO" id="GO:0042277">
    <property type="term" value="F:peptide binding"/>
    <property type="evidence" value="ECO:0007669"/>
    <property type="project" value="TreeGrafter"/>
</dbReference>
<accession>A0A9X9M6W6</accession>
<feature type="region of interest" description="Disordered" evidence="1">
    <location>
        <begin position="18"/>
        <end position="48"/>
    </location>
</feature>
<dbReference type="GO" id="GO:0009617">
    <property type="term" value="P:response to bacterium"/>
    <property type="evidence" value="ECO:0007669"/>
    <property type="project" value="TreeGrafter"/>
</dbReference>
<dbReference type="SUPFAM" id="SSF52047">
    <property type="entry name" value="RNI-like"/>
    <property type="match status" value="1"/>
</dbReference>
<name>A0A9X9M6W6_GULGU</name>
<dbReference type="GO" id="GO:0005000">
    <property type="term" value="F:vasopressin receptor activity"/>
    <property type="evidence" value="ECO:0007669"/>
    <property type="project" value="TreeGrafter"/>
</dbReference>
<dbReference type="PANTHER" id="PTHR45690:SF1">
    <property type="entry name" value="NACHT, LRR AND PYD DOMAINS-CONTAINING PROTEIN 6"/>
    <property type="match status" value="1"/>
</dbReference>
<dbReference type="Proteomes" id="UP000269945">
    <property type="component" value="Unassembled WGS sequence"/>
</dbReference>
<protein>
    <submittedName>
        <fullName evidence="2">Uncharacterized protein</fullName>
    </submittedName>
</protein>
<dbReference type="PANTHER" id="PTHR45690">
    <property type="entry name" value="NACHT, LRR AND PYD DOMAINS-CONTAINING PROTEIN 12"/>
    <property type="match status" value="1"/>
</dbReference>
<dbReference type="InterPro" id="IPR050637">
    <property type="entry name" value="NLRP_innate_immun_reg"/>
</dbReference>
<dbReference type="AlphaFoldDB" id="A0A9X9M6W6"/>
<dbReference type="GO" id="GO:0002526">
    <property type="term" value="P:acute inflammatory response"/>
    <property type="evidence" value="ECO:0007669"/>
    <property type="project" value="TreeGrafter"/>
</dbReference>
<dbReference type="EMBL" id="CYRY02043567">
    <property type="protein sequence ID" value="VCX38041.1"/>
    <property type="molecule type" value="Genomic_DNA"/>
</dbReference>
<comment type="caution">
    <text evidence="2">The sequence shown here is derived from an EMBL/GenBank/DDBJ whole genome shotgun (WGS) entry which is preliminary data.</text>
</comment>
<proteinExistence type="predicted"/>
<feature type="non-terminal residue" evidence="2">
    <location>
        <position position="1"/>
    </location>
</feature>
<reference evidence="2 3" key="1">
    <citation type="submission" date="2018-10" db="EMBL/GenBank/DDBJ databases">
        <authorList>
            <person name="Ekblom R."/>
            <person name="Jareborg N."/>
        </authorList>
    </citation>
    <scope>NUCLEOTIDE SEQUENCE [LARGE SCALE GENOMIC DNA]</scope>
    <source>
        <tissue evidence="2">Muscle</tissue>
    </source>
</reference>
<evidence type="ECO:0000313" key="3">
    <source>
        <dbReference type="Proteomes" id="UP000269945"/>
    </source>
</evidence>
<organism evidence="2 3">
    <name type="scientific">Gulo gulo</name>
    <name type="common">Wolverine</name>
    <name type="synonym">Gluton</name>
    <dbReference type="NCBI Taxonomy" id="48420"/>
    <lineage>
        <taxon>Eukaryota</taxon>
        <taxon>Metazoa</taxon>
        <taxon>Chordata</taxon>
        <taxon>Craniata</taxon>
        <taxon>Vertebrata</taxon>
        <taxon>Euteleostomi</taxon>
        <taxon>Mammalia</taxon>
        <taxon>Eutheria</taxon>
        <taxon>Laurasiatheria</taxon>
        <taxon>Carnivora</taxon>
        <taxon>Caniformia</taxon>
        <taxon>Musteloidea</taxon>
        <taxon>Mustelidae</taxon>
        <taxon>Guloninae</taxon>
        <taxon>Gulo</taxon>
    </lineage>
</organism>
<sequence>GGVVSERVKQDVLRWVQEQGQGRPRAAPEGTEETEALEGSEEPEEEEGELSYPLELLYCLYETQESAFVHQALRGWPELQLERVRFSRMDLVVLSYCVRSCPAGQALRLVSCALVPPQEKKKKKSLIKRLHGSLGGSSSQATMRKPQASPLRALFEAMIDQHCGLHSLTLCRCRLPDSVCQDLS</sequence>
<dbReference type="GO" id="GO:0050727">
    <property type="term" value="P:regulation of inflammatory response"/>
    <property type="evidence" value="ECO:0007669"/>
    <property type="project" value="TreeGrafter"/>
</dbReference>
<evidence type="ECO:0000313" key="2">
    <source>
        <dbReference type="EMBL" id="VCX38041.1"/>
    </source>
</evidence>
<dbReference type="GO" id="GO:0061702">
    <property type="term" value="C:canonical inflammasome complex"/>
    <property type="evidence" value="ECO:0007669"/>
    <property type="project" value="TreeGrafter"/>
</dbReference>
<keyword evidence="3" id="KW-1185">Reference proteome</keyword>
<feature type="non-terminal residue" evidence="2">
    <location>
        <position position="184"/>
    </location>
</feature>